<dbReference type="EMBL" id="VWPT01000055">
    <property type="protein sequence ID" value="NXE49569.1"/>
    <property type="molecule type" value="Genomic_DNA"/>
</dbReference>
<dbReference type="Proteomes" id="UP000524187">
    <property type="component" value="Unassembled WGS sequence"/>
</dbReference>
<comment type="caution">
    <text evidence="7">The sequence shown here is derived from an EMBL/GenBank/DDBJ whole genome shotgun (WGS) entry which is preliminary data.</text>
</comment>
<evidence type="ECO:0000259" key="6">
    <source>
        <dbReference type="SMART" id="SM00199"/>
    </source>
</evidence>
<protein>
    <submittedName>
        <fullName evidence="7">CCL1 protein</fullName>
    </submittedName>
</protein>
<name>A0A7K8N8I7_CASCA</name>
<dbReference type="PANTHER" id="PTHR12015">
    <property type="entry name" value="SMALL INDUCIBLE CYTOKINE A"/>
    <property type="match status" value="1"/>
</dbReference>
<organism evidence="7 8">
    <name type="scientific">Casuarius casuarius</name>
    <name type="common">Southern cassowary</name>
    <name type="synonym">Struthio casuarius</name>
    <dbReference type="NCBI Taxonomy" id="8787"/>
    <lineage>
        <taxon>Eukaryota</taxon>
        <taxon>Metazoa</taxon>
        <taxon>Chordata</taxon>
        <taxon>Craniata</taxon>
        <taxon>Vertebrata</taxon>
        <taxon>Euteleostomi</taxon>
        <taxon>Archelosauria</taxon>
        <taxon>Archosauria</taxon>
        <taxon>Dinosauria</taxon>
        <taxon>Saurischia</taxon>
        <taxon>Theropoda</taxon>
        <taxon>Coelurosauria</taxon>
        <taxon>Aves</taxon>
        <taxon>Palaeognathae</taxon>
        <taxon>Casuariiformes</taxon>
        <taxon>Casuariidae</taxon>
        <taxon>Casuarius</taxon>
    </lineage>
</organism>
<accession>A0A7K8N8I7</accession>
<dbReference type="GO" id="GO:0006955">
    <property type="term" value="P:immune response"/>
    <property type="evidence" value="ECO:0007669"/>
    <property type="project" value="InterPro"/>
</dbReference>
<evidence type="ECO:0000256" key="4">
    <source>
        <dbReference type="ARBA" id="ARBA00022729"/>
    </source>
</evidence>
<reference evidence="7 8" key="1">
    <citation type="submission" date="2019-09" db="EMBL/GenBank/DDBJ databases">
        <title>Bird 10,000 Genomes (B10K) Project - Family phase.</title>
        <authorList>
            <person name="Zhang G."/>
        </authorList>
    </citation>
    <scope>NUCLEOTIDE SEQUENCE [LARGE SCALE GENOMIC DNA]</scope>
    <source>
        <strain evidence="7">B10K-LSUMZ-50683</strain>
        <tissue evidence="7">Muscle</tissue>
    </source>
</reference>
<feature type="non-terminal residue" evidence="7">
    <location>
        <position position="1"/>
    </location>
</feature>
<feature type="domain" description="Chemokine interleukin-8-like" evidence="6">
    <location>
        <begin position="29"/>
        <end position="89"/>
    </location>
</feature>
<dbReference type="InterPro" id="IPR036048">
    <property type="entry name" value="Interleukin_8-like_sf"/>
</dbReference>
<evidence type="ECO:0000313" key="7">
    <source>
        <dbReference type="EMBL" id="NXE49569.1"/>
    </source>
</evidence>
<proteinExistence type="predicted"/>
<keyword evidence="2" id="KW-0202">Cytokine</keyword>
<evidence type="ECO:0000256" key="5">
    <source>
        <dbReference type="SAM" id="SignalP"/>
    </source>
</evidence>
<evidence type="ECO:0000313" key="8">
    <source>
        <dbReference type="Proteomes" id="UP000524187"/>
    </source>
</evidence>
<dbReference type="GO" id="GO:0008009">
    <property type="term" value="F:chemokine activity"/>
    <property type="evidence" value="ECO:0007669"/>
    <property type="project" value="InterPro"/>
</dbReference>
<evidence type="ECO:0000256" key="2">
    <source>
        <dbReference type="ARBA" id="ARBA00022514"/>
    </source>
</evidence>
<keyword evidence="8" id="KW-1185">Reference proteome</keyword>
<dbReference type="GO" id="GO:0005615">
    <property type="term" value="C:extracellular space"/>
    <property type="evidence" value="ECO:0007669"/>
    <property type="project" value="UniProtKB-KW"/>
</dbReference>
<keyword evidence="3" id="KW-0964">Secreted</keyword>
<comment type="subcellular location">
    <subcellularLocation>
        <location evidence="1">Secreted</location>
    </subcellularLocation>
</comment>
<dbReference type="SMART" id="SM00199">
    <property type="entry name" value="SCY"/>
    <property type="match status" value="1"/>
</dbReference>
<dbReference type="Gene3D" id="2.40.50.40">
    <property type="match status" value="1"/>
</dbReference>
<evidence type="ECO:0000256" key="1">
    <source>
        <dbReference type="ARBA" id="ARBA00004613"/>
    </source>
</evidence>
<keyword evidence="4 5" id="KW-0732">Signal</keyword>
<feature type="non-terminal residue" evidence="7">
    <location>
        <position position="96"/>
    </location>
</feature>
<feature type="signal peptide" evidence="5">
    <location>
        <begin position="1"/>
        <end position="22"/>
    </location>
</feature>
<feature type="chain" id="PRO_5029588864" evidence="5">
    <location>
        <begin position="23"/>
        <end position="96"/>
    </location>
</feature>
<dbReference type="SUPFAM" id="SSF54117">
    <property type="entry name" value="Interleukin 8-like chemokines"/>
    <property type="match status" value="1"/>
</dbReference>
<dbReference type="Pfam" id="PF00048">
    <property type="entry name" value="IL8"/>
    <property type="match status" value="1"/>
</dbReference>
<dbReference type="PANTHER" id="PTHR12015:SF183">
    <property type="entry name" value="C-C MOTIF CHEMOKINE 3"/>
    <property type="match status" value="1"/>
</dbReference>
<evidence type="ECO:0000256" key="3">
    <source>
        <dbReference type="ARBA" id="ARBA00022525"/>
    </source>
</evidence>
<sequence length="96" mass="11191">MKLFSSALVSLLLAALWTETQGRSFRSPYTTCCYPEMFIRDPIPAVFIKSYRQTLPNCTRKAVLVELQRGKKVCVDPKAAWFQKYLRRKRQTSSRL</sequence>
<dbReference type="InterPro" id="IPR039809">
    <property type="entry name" value="Chemokine_b/g/d"/>
</dbReference>
<gene>
    <name evidence="7" type="primary">Ccl1</name>
    <name evidence="7" type="ORF">CASCAS_R11938</name>
</gene>
<dbReference type="InterPro" id="IPR001811">
    <property type="entry name" value="Chemokine_IL8-like_dom"/>
</dbReference>
<dbReference type="AlphaFoldDB" id="A0A7K8N8I7"/>